<organism evidence="1 2">
    <name type="scientific">Parascaris univalens</name>
    <name type="common">Nematode worm</name>
    <dbReference type="NCBI Taxonomy" id="6257"/>
    <lineage>
        <taxon>Eukaryota</taxon>
        <taxon>Metazoa</taxon>
        <taxon>Ecdysozoa</taxon>
        <taxon>Nematoda</taxon>
        <taxon>Chromadorea</taxon>
        <taxon>Rhabditida</taxon>
        <taxon>Spirurina</taxon>
        <taxon>Ascaridomorpha</taxon>
        <taxon>Ascaridoidea</taxon>
        <taxon>Ascarididae</taxon>
        <taxon>Parascaris</taxon>
    </lineage>
</organism>
<accession>A0A915B0Y9</accession>
<evidence type="ECO:0000313" key="1">
    <source>
        <dbReference type="Proteomes" id="UP000887569"/>
    </source>
</evidence>
<dbReference type="AlphaFoldDB" id="A0A915B0Y9"/>
<protein>
    <submittedName>
        <fullName evidence="2">Zinc transporter ZIP3</fullName>
    </submittedName>
</protein>
<dbReference type="Proteomes" id="UP000887569">
    <property type="component" value="Unplaced"/>
</dbReference>
<reference evidence="2" key="1">
    <citation type="submission" date="2022-11" db="UniProtKB">
        <authorList>
            <consortium name="WormBaseParasite"/>
        </authorList>
    </citation>
    <scope>IDENTIFICATION</scope>
</reference>
<sequence length="142" mass="15779">MSSEVIHTAASHENDIARDSELESHAEAIARAKSLFTFAGMQSFKWQGSPSKRTTDSVYVKGSELLGAIGEDSFKIPCCSRGKVCAVIVLVWVFESALFSLPHGQQHQVLLDVEVQYYRKSRIQLEVAAGRFVTWKQTFPDG</sequence>
<proteinExistence type="predicted"/>
<evidence type="ECO:0000313" key="2">
    <source>
        <dbReference type="WBParaSite" id="PgR022X_g139_t10"/>
    </source>
</evidence>
<name>A0A915B0Y9_PARUN</name>
<keyword evidence="1" id="KW-1185">Reference proteome</keyword>
<dbReference type="WBParaSite" id="PgR022X_g139_t10">
    <property type="protein sequence ID" value="PgR022X_g139_t10"/>
    <property type="gene ID" value="PgR022X_g139"/>
</dbReference>